<evidence type="ECO:0000256" key="1">
    <source>
        <dbReference type="ARBA" id="ARBA00001933"/>
    </source>
</evidence>
<comment type="catalytic activity">
    <reaction evidence="11">
        <text>6-carboxyhexanoyl-[ACP] + L-alanine + H(+) = (8S)-8-amino-7-oxononanoate + holo-[ACP] + CO2</text>
        <dbReference type="Rhea" id="RHEA:42288"/>
        <dbReference type="Rhea" id="RHEA-COMP:9685"/>
        <dbReference type="Rhea" id="RHEA-COMP:9955"/>
        <dbReference type="ChEBI" id="CHEBI:15378"/>
        <dbReference type="ChEBI" id="CHEBI:16526"/>
        <dbReference type="ChEBI" id="CHEBI:57972"/>
        <dbReference type="ChEBI" id="CHEBI:64479"/>
        <dbReference type="ChEBI" id="CHEBI:78846"/>
        <dbReference type="ChEBI" id="CHEBI:149468"/>
        <dbReference type="EC" id="2.3.1.47"/>
    </reaction>
</comment>
<accession>A0A1I6S6J0</accession>
<dbReference type="InterPro" id="IPR015424">
    <property type="entry name" value="PyrdxlP-dep_Trfase"/>
</dbReference>
<dbReference type="InterPro" id="IPR050087">
    <property type="entry name" value="AON_synthase_class-II"/>
</dbReference>
<evidence type="ECO:0000256" key="10">
    <source>
        <dbReference type="ARBA" id="ARBA00033381"/>
    </source>
</evidence>
<dbReference type="InterPro" id="IPR004839">
    <property type="entry name" value="Aminotransferase_I/II_large"/>
</dbReference>
<dbReference type="GO" id="GO:0008710">
    <property type="term" value="F:8-amino-7-oxononanoate synthase activity"/>
    <property type="evidence" value="ECO:0007669"/>
    <property type="project" value="UniProtKB-EC"/>
</dbReference>
<dbReference type="Pfam" id="PF00155">
    <property type="entry name" value="Aminotran_1_2"/>
    <property type="match status" value="1"/>
</dbReference>
<evidence type="ECO:0000313" key="15">
    <source>
        <dbReference type="Proteomes" id="UP000198852"/>
    </source>
</evidence>
<evidence type="ECO:0000256" key="7">
    <source>
        <dbReference type="ARBA" id="ARBA00022756"/>
    </source>
</evidence>
<dbReference type="OrthoDB" id="9807157at2"/>
<comment type="subunit">
    <text evidence="4">Homodimer.</text>
</comment>
<comment type="pathway">
    <text evidence="2">Cofactor biosynthesis; biotin biosynthesis.</text>
</comment>
<dbReference type="Gene3D" id="3.40.640.10">
    <property type="entry name" value="Type I PLP-dependent aspartate aminotransferase-like (Major domain)"/>
    <property type="match status" value="1"/>
</dbReference>
<dbReference type="Gene3D" id="3.90.1150.10">
    <property type="entry name" value="Aspartate Aminotransferase, domain 1"/>
    <property type="match status" value="1"/>
</dbReference>
<keyword evidence="8 12" id="KW-0663">Pyridoxal phosphate</keyword>
<evidence type="ECO:0000256" key="2">
    <source>
        <dbReference type="ARBA" id="ARBA00004746"/>
    </source>
</evidence>
<evidence type="ECO:0000256" key="11">
    <source>
        <dbReference type="ARBA" id="ARBA00047715"/>
    </source>
</evidence>
<evidence type="ECO:0000256" key="9">
    <source>
        <dbReference type="ARBA" id="ARBA00032610"/>
    </source>
</evidence>
<dbReference type="SUPFAM" id="SSF53383">
    <property type="entry name" value="PLP-dependent transferases"/>
    <property type="match status" value="1"/>
</dbReference>
<evidence type="ECO:0000256" key="8">
    <source>
        <dbReference type="ARBA" id="ARBA00022898"/>
    </source>
</evidence>
<dbReference type="STRING" id="95161.SAMN05660874_02931"/>
<dbReference type="GO" id="GO:0030170">
    <property type="term" value="F:pyridoxal phosphate binding"/>
    <property type="evidence" value="ECO:0007669"/>
    <property type="project" value="InterPro"/>
</dbReference>
<dbReference type="Proteomes" id="UP000198852">
    <property type="component" value="Unassembled WGS sequence"/>
</dbReference>
<dbReference type="EMBL" id="FOZX01000004">
    <property type="protein sequence ID" value="SFS72524.1"/>
    <property type="molecule type" value="Genomic_DNA"/>
</dbReference>
<comment type="similarity">
    <text evidence="3">Belongs to the class-II pyridoxal-phosphate-dependent aminotransferase family. BioF subfamily.</text>
</comment>
<dbReference type="PROSITE" id="PS00599">
    <property type="entry name" value="AA_TRANSFER_CLASS_2"/>
    <property type="match status" value="1"/>
</dbReference>
<dbReference type="EC" id="2.3.1.47" evidence="5"/>
<dbReference type="PANTHER" id="PTHR13693:SF100">
    <property type="entry name" value="8-AMINO-7-OXONONANOATE SYNTHASE"/>
    <property type="match status" value="1"/>
</dbReference>
<keyword evidence="7" id="KW-0093">Biotin biosynthesis</keyword>
<evidence type="ECO:0000256" key="3">
    <source>
        <dbReference type="ARBA" id="ARBA00010008"/>
    </source>
</evidence>
<gene>
    <name evidence="14" type="ORF">SAMN05660874_02931</name>
</gene>
<sequence>MSWPRWLAEQRAERERAGLQRALRPRALGEDVLDLASNDYLGLSAHPEVRAAAAGAARSWGAGSGASRLVTGTTTLHGELEAELAGFTGRPAALVCSTGYHANLSAVTALADREALIVSDAHVHASLVDAARLSRATVEAVPHNDVDAVRAALDSAGGRRAMVLAESVYSVLGDAAPLAELAGICAERGALLLVDEAHGLGVVGDGGRGLVAGLERAPHVVMTATLSKSLGAMGGAVLGSPELVEHLVNRARPFIFDTALAPAPTAGALAALRVLRDRPELPERIHLRAARLAERLGVASSTGAVLSVPMPSPQRALAAQAAAREAGVRVGCFRPPSVPDGVSRLRITAQAGIAEHAWEHAVEVLTGVVERHGGGS</sequence>
<dbReference type="AlphaFoldDB" id="A0A1I6S6J0"/>
<reference evidence="15" key="1">
    <citation type="submission" date="2016-10" db="EMBL/GenBank/DDBJ databases">
        <authorList>
            <person name="Varghese N."/>
            <person name="Submissions S."/>
        </authorList>
    </citation>
    <scope>NUCLEOTIDE SEQUENCE [LARGE SCALE GENOMIC DNA]</scope>
    <source>
        <strain evidence="15">DSM 44771</strain>
    </source>
</reference>
<evidence type="ECO:0000259" key="13">
    <source>
        <dbReference type="Pfam" id="PF00155"/>
    </source>
</evidence>
<dbReference type="GO" id="GO:0009102">
    <property type="term" value="P:biotin biosynthetic process"/>
    <property type="evidence" value="ECO:0007669"/>
    <property type="project" value="UniProtKB-KW"/>
</dbReference>
<keyword evidence="6" id="KW-0808">Transferase</keyword>
<evidence type="ECO:0000256" key="5">
    <source>
        <dbReference type="ARBA" id="ARBA00013187"/>
    </source>
</evidence>
<dbReference type="PANTHER" id="PTHR13693">
    <property type="entry name" value="CLASS II AMINOTRANSFERASE/8-AMINO-7-OXONONANOATE SYNTHASE"/>
    <property type="match status" value="1"/>
</dbReference>
<name>A0A1I6S6J0_9PSEU</name>
<dbReference type="InterPro" id="IPR015422">
    <property type="entry name" value="PyrdxlP-dep_Trfase_small"/>
</dbReference>
<dbReference type="RefSeq" id="WP_093417646.1">
    <property type="nucleotide sequence ID" value="NZ_FOZX01000004.1"/>
</dbReference>
<dbReference type="InterPro" id="IPR015421">
    <property type="entry name" value="PyrdxlP-dep_Trfase_major"/>
</dbReference>
<evidence type="ECO:0000256" key="4">
    <source>
        <dbReference type="ARBA" id="ARBA00011738"/>
    </source>
</evidence>
<feature type="domain" description="Aminotransferase class I/classII large" evidence="13">
    <location>
        <begin position="31"/>
        <end position="365"/>
    </location>
</feature>
<evidence type="ECO:0000256" key="6">
    <source>
        <dbReference type="ARBA" id="ARBA00022679"/>
    </source>
</evidence>
<protein>
    <recommendedName>
        <fullName evidence="5">8-amino-7-oxononanoate synthase</fullName>
        <ecNumber evidence="5">2.3.1.47</ecNumber>
    </recommendedName>
    <alternativeName>
        <fullName evidence="9">7-keto-8-amino-pelargonic acid synthase</fullName>
    </alternativeName>
    <alternativeName>
        <fullName evidence="10">8-amino-7-ketopelargonate synthase</fullName>
    </alternativeName>
</protein>
<evidence type="ECO:0000256" key="12">
    <source>
        <dbReference type="RuleBase" id="RU003693"/>
    </source>
</evidence>
<comment type="cofactor">
    <cofactor evidence="1 12">
        <name>pyridoxal 5'-phosphate</name>
        <dbReference type="ChEBI" id="CHEBI:597326"/>
    </cofactor>
</comment>
<keyword evidence="15" id="KW-1185">Reference proteome</keyword>
<dbReference type="InterPro" id="IPR001917">
    <property type="entry name" value="Aminotrans_II_pyridoxalP_BS"/>
</dbReference>
<organism evidence="14 15">
    <name type="scientific">Saccharopolyspora flava</name>
    <dbReference type="NCBI Taxonomy" id="95161"/>
    <lineage>
        <taxon>Bacteria</taxon>
        <taxon>Bacillati</taxon>
        <taxon>Actinomycetota</taxon>
        <taxon>Actinomycetes</taxon>
        <taxon>Pseudonocardiales</taxon>
        <taxon>Pseudonocardiaceae</taxon>
        <taxon>Saccharopolyspora</taxon>
    </lineage>
</organism>
<proteinExistence type="inferred from homology"/>
<evidence type="ECO:0000313" key="14">
    <source>
        <dbReference type="EMBL" id="SFS72524.1"/>
    </source>
</evidence>